<evidence type="ECO:0000313" key="3">
    <source>
        <dbReference type="Proteomes" id="UP001302222"/>
    </source>
</evidence>
<dbReference type="InterPro" id="IPR013557">
    <property type="entry name" value="AntA/B_antirep"/>
</dbReference>
<dbReference type="Pfam" id="PF08346">
    <property type="entry name" value="AntA"/>
    <property type="match status" value="1"/>
</dbReference>
<reference evidence="2 3" key="1">
    <citation type="submission" date="2023-12" db="EMBL/GenBank/DDBJ databases">
        <title>Novel species of the genus Arcicella isolated from rivers.</title>
        <authorList>
            <person name="Lu H."/>
        </authorList>
    </citation>
    <scope>NUCLEOTIDE SEQUENCE [LARGE SCALE GENOMIC DNA]</scope>
    <source>
        <strain evidence="2 3">DC25W</strain>
    </source>
</reference>
<comment type="caution">
    <text evidence="2">The sequence shown here is derived from an EMBL/GenBank/DDBJ whole genome shotgun (WGS) entry which is preliminary data.</text>
</comment>
<protein>
    <submittedName>
        <fullName evidence="2">AntA/AntB antirepressor family protein</fullName>
    </submittedName>
</protein>
<proteinExistence type="predicted"/>
<feature type="domain" description="AntA/AntB antirepressor" evidence="1">
    <location>
        <begin position="14"/>
        <end position="83"/>
    </location>
</feature>
<organism evidence="2 3">
    <name type="scientific">Arcicella lustrica</name>
    <dbReference type="NCBI Taxonomy" id="2984196"/>
    <lineage>
        <taxon>Bacteria</taxon>
        <taxon>Pseudomonadati</taxon>
        <taxon>Bacteroidota</taxon>
        <taxon>Cytophagia</taxon>
        <taxon>Cytophagales</taxon>
        <taxon>Flectobacillaceae</taxon>
        <taxon>Arcicella</taxon>
    </lineage>
</organism>
<accession>A0ABU5SCN9</accession>
<gene>
    <name evidence="2" type="ORF">VB798_00655</name>
</gene>
<dbReference type="RefSeq" id="WP_323254889.1">
    <property type="nucleotide sequence ID" value="NZ_JAYGIM010000001.1"/>
</dbReference>
<dbReference type="Proteomes" id="UP001302222">
    <property type="component" value="Unassembled WGS sequence"/>
</dbReference>
<evidence type="ECO:0000259" key="1">
    <source>
        <dbReference type="Pfam" id="PF08346"/>
    </source>
</evidence>
<name>A0ABU5SCN9_9BACT</name>
<keyword evidence="3" id="KW-1185">Reference proteome</keyword>
<dbReference type="EMBL" id="JAYGIM010000001">
    <property type="protein sequence ID" value="MEA5425059.1"/>
    <property type="molecule type" value="Genomic_DNA"/>
</dbReference>
<sequence>MINIQYSNKGTPYVMASELYNILGIEMPLGEWFPSILEYGFVENEEYSLLKIEITLPNGIPTFQDDWAVRLDMAKHIAMIQKTETGKQIRQYLIDLDKQITNGAYLSHVQMSALFDLCEILGYFTVQETAEQQHFNYFIQENDKKNWWKYRADVLGFSKEDLEIVLTELGKKYKNQRQALYHYDRYELIKVAVVDLLMAMGRTKEYATNVSKFAKGIAERVKPSIYDDSKMSIDFKSNKQKEIINNLKTGKSGLLQSF</sequence>
<evidence type="ECO:0000313" key="2">
    <source>
        <dbReference type="EMBL" id="MEA5425059.1"/>
    </source>
</evidence>